<evidence type="ECO:0000256" key="2">
    <source>
        <dbReference type="RuleBase" id="RU361173"/>
    </source>
</evidence>
<name>A0ABW4DI92_9BACL</name>
<evidence type="ECO:0000313" key="5">
    <source>
        <dbReference type="EMBL" id="MFD1463543.1"/>
    </source>
</evidence>
<dbReference type="Pfam" id="PF00544">
    <property type="entry name" value="Pectate_lyase_4"/>
    <property type="match status" value="2"/>
</dbReference>
<evidence type="ECO:0000313" key="6">
    <source>
        <dbReference type="Proteomes" id="UP001597340"/>
    </source>
</evidence>
<comment type="similarity">
    <text evidence="2">Belongs to the polysaccharide lyase 1 family.</text>
</comment>
<keyword evidence="2" id="KW-0624">Polysaccharide degradation</keyword>
<organism evidence="5 6">
    <name type="scientific">Paenibacillus farraposensis</name>
    <dbReference type="NCBI Taxonomy" id="2807095"/>
    <lineage>
        <taxon>Bacteria</taxon>
        <taxon>Bacillati</taxon>
        <taxon>Bacillota</taxon>
        <taxon>Bacilli</taxon>
        <taxon>Bacillales</taxon>
        <taxon>Paenibacillaceae</taxon>
        <taxon>Paenibacillus</taxon>
    </lineage>
</organism>
<evidence type="ECO:0000259" key="4">
    <source>
        <dbReference type="SMART" id="SM00656"/>
    </source>
</evidence>
<protein>
    <submittedName>
        <fullName evidence="5">Polysaccharide lyase family 1 protein</fullName>
    </submittedName>
</protein>
<comment type="caution">
    <text evidence="5">The sequence shown here is derived from an EMBL/GenBank/DDBJ whole genome shotgun (WGS) entry which is preliminary data.</text>
</comment>
<dbReference type="GO" id="GO:0016829">
    <property type="term" value="F:lyase activity"/>
    <property type="evidence" value="ECO:0007669"/>
    <property type="project" value="UniProtKB-KW"/>
</dbReference>
<dbReference type="Gene3D" id="2.160.20.10">
    <property type="entry name" value="Single-stranded right-handed beta-helix, Pectin lyase-like"/>
    <property type="match status" value="1"/>
</dbReference>
<dbReference type="EMBL" id="JBHTNZ010000035">
    <property type="protein sequence ID" value="MFD1463543.1"/>
    <property type="molecule type" value="Genomic_DNA"/>
</dbReference>
<keyword evidence="3" id="KW-0732">Signal</keyword>
<keyword evidence="2" id="KW-0119">Carbohydrate metabolism</keyword>
<comment type="subcellular location">
    <subcellularLocation>
        <location evidence="2">Secreted</location>
    </subcellularLocation>
</comment>
<dbReference type="InterPro" id="IPR012334">
    <property type="entry name" value="Pectin_lyas_fold"/>
</dbReference>
<gene>
    <name evidence="5" type="ORF">ACFQ5D_19725</name>
</gene>
<dbReference type="InterPro" id="IPR002022">
    <property type="entry name" value="Pec_lyase"/>
</dbReference>
<dbReference type="SUPFAM" id="SSF51126">
    <property type="entry name" value="Pectin lyase-like"/>
    <property type="match status" value="1"/>
</dbReference>
<keyword evidence="1 2" id="KW-0456">Lyase</keyword>
<sequence>MKKRFSLGIAAALLFTTLTPLGAPAHAASDIGKETLGSKDGWAAFSTGTTGGAAASSSNIFTVTNRQQLVDALGKSSNTTPKIIYVKGTINANVDDNNKPLGLNDYKDPKYDFDAYLKAYDPSTWGKKPPSGTLEQAREASQKNQASRVVIQIPSNTTIVGLGSNAVINGANFQLKKGTDNVIIRNIEFQDAYDYFPQWDPTDGSTGNWNSEYDNITISGATHVWIDHNSFNDGSHPDSQNGTFFGRDYQHHDGALDMVNQADLVTASYNHFSNHDKTTLIGNSDSKKADEGTLRVTMHHNYYENTIQRTPRVRYGQVHVYNNYYTGDVKRSEYPVLYVWGAGKSSKIFAENNVIDVAGLSASEIVAALGGKALSDTGTLLNGQAVNAGSSAGLSSSVGWKPSLYDKISPSASVKAEVTSQAGSGKL</sequence>
<keyword evidence="6" id="KW-1185">Reference proteome</keyword>
<keyword evidence="2" id="KW-0964">Secreted</keyword>
<dbReference type="InterPro" id="IPR045032">
    <property type="entry name" value="PEL"/>
</dbReference>
<reference evidence="6" key="1">
    <citation type="journal article" date="2019" name="Int. J. Syst. Evol. Microbiol.">
        <title>The Global Catalogue of Microorganisms (GCM) 10K type strain sequencing project: providing services to taxonomists for standard genome sequencing and annotation.</title>
        <authorList>
            <consortium name="The Broad Institute Genomics Platform"/>
            <consortium name="The Broad Institute Genome Sequencing Center for Infectious Disease"/>
            <person name="Wu L."/>
            <person name="Ma J."/>
        </authorList>
    </citation>
    <scope>NUCLEOTIDE SEQUENCE [LARGE SCALE GENOMIC DNA]</scope>
    <source>
        <strain evidence="6">CCM 9147</strain>
    </source>
</reference>
<feature type="signal peptide" evidence="3">
    <location>
        <begin position="1"/>
        <end position="27"/>
    </location>
</feature>
<dbReference type="RefSeq" id="WP_229523323.1">
    <property type="nucleotide sequence ID" value="NZ_JAFFQR010000019.1"/>
</dbReference>
<feature type="chain" id="PRO_5046479655" evidence="3">
    <location>
        <begin position="28"/>
        <end position="427"/>
    </location>
</feature>
<accession>A0ABW4DI92</accession>
<dbReference type="PANTHER" id="PTHR31683">
    <property type="entry name" value="PECTATE LYASE 18-RELATED"/>
    <property type="match status" value="1"/>
</dbReference>
<proteinExistence type="inferred from homology"/>
<dbReference type="PANTHER" id="PTHR31683:SF18">
    <property type="entry name" value="PECTATE LYASE 21-RELATED"/>
    <property type="match status" value="1"/>
</dbReference>
<feature type="domain" description="Pectate lyase" evidence="4">
    <location>
        <begin position="112"/>
        <end position="361"/>
    </location>
</feature>
<evidence type="ECO:0000256" key="3">
    <source>
        <dbReference type="SAM" id="SignalP"/>
    </source>
</evidence>
<evidence type="ECO:0000256" key="1">
    <source>
        <dbReference type="ARBA" id="ARBA00023239"/>
    </source>
</evidence>
<dbReference type="InterPro" id="IPR011050">
    <property type="entry name" value="Pectin_lyase_fold/virulence"/>
</dbReference>
<dbReference type="Proteomes" id="UP001597340">
    <property type="component" value="Unassembled WGS sequence"/>
</dbReference>
<dbReference type="SMART" id="SM00656">
    <property type="entry name" value="Amb_all"/>
    <property type="match status" value="1"/>
</dbReference>